<proteinExistence type="predicted"/>
<organism evidence="2 3">
    <name type="scientific">Amycolatopsis rifamycinica</name>
    <dbReference type="NCBI Taxonomy" id="287986"/>
    <lineage>
        <taxon>Bacteria</taxon>
        <taxon>Bacillati</taxon>
        <taxon>Actinomycetota</taxon>
        <taxon>Actinomycetes</taxon>
        <taxon>Pseudonocardiales</taxon>
        <taxon>Pseudonocardiaceae</taxon>
        <taxon>Amycolatopsis</taxon>
    </lineage>
</organism>
<feature type="transmembrane region" description="Helical" evidence="1">
    <location>
        <begin position="18"/>
        <end position="41"/>
    </location>
</feature>
<feature type="transmembrane region" description="Helical" evidence="1">
    <location>
        <begin position="122"/>
        <end position="145"/>
    </location>
</feature>
<reference evidence="2 3" key="1">
    <citation type="submission" date="2014-05" db="EMBL/GenBank/DDBJ databases">
        <title>Draft genome sequence of Amycolatopsis rifamycinica DSM 46095.</title>
        <authorList>
            <person name="Lal R."/>
            <person name="Saxena A."/>
            <person name="Kumari R."/>
            <person name="Mukherjee U."/>
            <person name="Singh P."/>
            <person name="Sangwan N."/>
            <person name="Mahato N.K."/>
        </authorList>
    </citation>
    <scope>NUCLEOTIDE SEQUENCE [LARGE SCALE GENOMIC DNA]</scope>
    <source>
        <strain evidence="2 3">DSM 46095</strain>
    </source>
</reference>
<protein>
    <submittedName>
        <fullName evidence="2">Uncharacterized protein</fullName>
    </submittedName>
</protein>
<keyword evidence="1" id="KW-1133">Transmembrane helix</keyword>
<sequence length="377" mass="39551">MADDTSVSLAARYQRGTIIVTACMAGLWHGGFDTAAVLLMWPDFRWVWVSPVMWALYTAVLVAGTVQLLRDGVVRRPWLVVALTLTISVVVAVNADGAVVSFENWAFGAAGWLGVLASWGRSAAPLAVVLAGNGAASTAALFLLAEPDLQDVALVLTSLGGSAALQVALAYGVRTQRRIVDGAVEAATARAEVETRRLAAEQAHAARVRRHEFLQRTAAVVLAGLADGTSDPADPAVQRRCAIEAARLRRLFLEADEVPDPLLHEVRASLDVAEARGVPVRMSVSGALPAAVPVPVRRELIEPVIEVLSSARTHARVTISGGGGEVQVSVIADAGTVPAPRASGQVGVECQREGESLWVQTSWSGGSPSPSSKTTRS</sequence>
<feature type="transmembrane region" description="Helical" evidence="1">
    <location>
        <begin position="47"/>
        <end position="66"/>
    </location>
</feature>
<dbReference type="EMBL" id="JMQI01000034">
    <property type="protein sequence ID" value="KDN20922.1"/>
    <property type="molecule type" value="Genomic_DNA"/>
</dbReference>
<feature type="transmembrane region" description="Helical" evidence="1">
    <location>
        <begin position="152"/>
        <end position="173"/>
    </location>
</feature>
<evidence type="ECO:0000313" key="3">
    <source>
        <dbReference type="Proteomes" id="UP000027345"/>
    </source>
</evidence>
<dbReference type="OrthoDB" id="5125370at2"/>
<keyword evidence="1" id="KW-0472">Membrane</keyword>
<dbReference type="eggNOG" id="ENOG5033W0I">
    <property type="taxonomic scope" value="Bacteria"/>
</dbReference>
<dbReference type="RefSeq" id="WP_051736028.1">
    <property type="nucleotide sequence ID" value="NZ_JMQI01000034.1"/>
</dbReference>
<feature type="transmembrane region" description="Helical" evidence="1">
    <location>
        <begin position="78"/>
        <end position="102"/>
    </location>
</feature>
<evidence type="ECO:0000256" key="1">
    <source>
        <dbReference type="SAM" id="Phobius"/>
    </source>
</evidence>
<gene>
    <name evidence="2" type="ORF">DV20_17520</name>
</gene>
<dbReference type="STRING" id="287986.DV20_17520"/>
<keyword evidence="3" id="KW-1185">Reference proteome</keyword>
<evidence type="ECO:0000313" key="2">
    <source>
        <dbReference type="EMBL" id="KDN20922.1"/>
    </source>
</evidence>
<comment type="caution">
    <text evidence="2">The sequence shown here is derived from an EMBL/GenBank/DDBJ whole genome shotgun (WGS) entry which is preliminary data.</text>
</comment>
<keyword evidence="1" id="KW-0812">Transmembrane</keyword>
<accession>A0A066U4X5</accession>
<dbReference type="AlphaFoldDB" id="A0A066U4X5"/>
<name>A0A066U4X5_9PSEU</name>
<dbReference type="Proteomes" id="UP000027345">
    <property type="component" value="Unassembled WGS sequence"/>
</dbReference>